<protein>
    <submittedName>
        <fullName evidence="1">Uncharacterized protein</fullName>
    </submittedName>
</protein>
<dbReference type="RefSeq" id="WP_271935364.1">
    <property type="nucleotide sequence ID" value="NZ_CP116614.1"/>
</dbReference>
<accession>A0AAE9XIS6</accession>
<reference evidence="1" key="1">
    <citation type="submission" date="2023-01" db="EMBL/GenBank/DDBJ databases">
        <title>Phages are important unrecognized players in the ecology of the oral pathogen Porphyromonas gingivalis.</title>
        <authorList>
            <person name="Matrishin C.B."/>
            <person name="Kauffman K.M."/>
        </authorList>
    </citation>
    <scope>NUCLEOTIDE SEQUENCE</scope>
    <source>
        <strain evidence="1">ATCC 49417</strain>
    </source>
</reference>
<evidence type="ECO:0000313" key="1">
    <source>
        <dbReference type="EMBL" id="WCG03054.1"/>
    </source>
</evidence>
<sequence>MIRTSVEIEAISKELYFREGGVKKGDGSDLYIDTDCLGLLESRWLLSEKIVAVSNPALYLTKEENLMLKPLYKADKRGSSSSDWKKAYQAVKHDRSNSLKKGNLKNFIRALSALFLLNIYYKDTKIFLESNIDSFDSGLGSQVFSVLVHRFSSVDSSGIWRKEDSYDNSVYLVKATDQTGDKLVKGLKAINDDYWNRALKQVKNELSSNITSNLQSEEQIRLRLQEAYNEAKKSPNHELYAKHAEIAKLLQYEAVLNKQQY</sequence>
<dbReference type="EMBL" id="CP116614">
    <property type="protein sequence ID" value="WCG03054.1"/>
    <property type="molecule type" value="Genomic_DNA"/>
</dbReference>
<organism evidence="1 2">
    <name type="scientific">Porphyromonas gingivalis</name>
    <name type="common">Bacteroides gingivalis</name>
    <dbReference type="NCBI Taxonomy" id="837"/>
    <lineage>
        <taxon>Bacteria</taxon>
        <taxon>Pseudomonadati</taxon>
        <taxon>Bacteroidota</taxon>
        <taxon>Bacteroidia</taxon>
        <taxon>Bacteroidales</taxon>
        <taxon>Porphyromonadaceae</taxon>
        <taxon>Porphyromonas</taxon>
    </lineage>
</organism>
<name>A0AAE9XIS6_PORGN</name>
<evidence type="ECO:0000313" key="2">
    <source>
        <dbReference type="Proteomes" id="UP001179501"/>
    </source>
</evidence>
<gene>
    <name evidence="1" type="ORF">NY151_10515</name>
</gene>
<dbReference type="AlphaFoldDB" id="A0AAE9XIS6"/>
<dbReference type="Proteomes" id="UP001179501">
    <property type="component" value="Chromosome"/>
</dbReference>
<proteinExistence type="predicted"/>